<dbReference type="KEGG" id="kak:Kalk_16365"/>
<dbReference type="GO" id="GO:0034236">
    <property type="term" value="F:protein kinase A catalytic subunit binding"/>
    <property type="evidence" value="ECO:0007669"/>
    <property type="project" value="TreeGrafter"/>
</dbReference>
<sequence length="263" mass="29170">MFLESNFTELFEKTDNHCKELLSTALEGIPSLGDQLTYETFDDLFAEGSNQNRAFVIEQGAVGHEQEGKTLFHYDEGDIIGLEIVEGMPRAKFYAESPVILRPFDREALWQAAMENTTKARQWGDYLLAECARHSAVIASLDTPTDKASLGFQTYAAGETIIKEGTESDTVYSIVEGHAEVFVKGIKVGEVLEDEIFGAMSLLTNSPRTASVVADSRCLVMVVPRNQFETMIKTHPRICLSLMENMARQIVALNHKVTAAHDS</sequence>
<dbReference type="EMBL" id="CP022684">
    <property type="protein sequence ID" value="AUM13903.1"/>
    <property type="molecule type" value="Genomic_DNA"/>
</dbReference>
<protein>
    <recommendedName>
        <fullName evidence="1">Cyclic nucleotide-binding domain-containing protein</fullName>
    </recommendedName>
</protein>
<feature type="domain" description="Cyclic nucleotide-binding" evidence="1">
    <location>
        <begin position="155"/>
        <end position="249"/>
    </location>
</feature>
<dbReference type="InterPro" id="IPR050503">
    <property type="entry name" value="cAMP-dep_PK_reg_su-like"/>
</dbReference>
<dbReference type="CDD" id="cd00038">
    <property type="entry name" value="CAP_ED"/>
    <property type="match status" value="1"/>
</dbReference>
<dbReference type="SUPFAM" id="SSF51206">
    <property type="entry name" value="cAMP-binding domain-like"/>
    <property type="match status" value="2"/>
</dbReference>
<keyword evidence="3" id="KW-1185">Reference proteome</keyword>
<evidence type="ECO:0000313" key="2">
    <source>
        <dbReference type="EMBL" id="AUM13903.1"/>
    </source>
</evidence>
<dbReference type="InterPro" id="IPR018490">
    <property type="entry name" value="cNMP-bd_dom_sf"/>
</dbReference>
<proteinExistence type="predicted"/>
<dbReference type="AlphaFoldDB" id="A0A2K9LNQ8"/>
<dbReference type="PROSITE" id="PS50042">
    <property type="entry name" value="CNMP_BINDING_3"/>
    <property type="match status" value="1"/>
</dbReference>
<dbReference type="Pfam" id="PF00027">
    <property type="entry name" value="cNMP_binding"/>
    <property type="match status" value="1"/>
</dbReference>
<dbReference type="InterPro" id="IPR000595">
    <property type="entry name" value="cNMP-bd_dom"/>
</dbReference>
<dbReference type="Proteomes" id="UP000235116">
    <property type="component" value="Chromosome"/>
</dbReference>
<gene>
    <name evidence="2" type="ORF">Kalk_16365</name>
</gene>
<dbReference type="Gene3D" id="2.60.120.10">
    <property type="entry name" value="Jelly Rolls"/>
    <property type="match status" value="2"/>
</dbReference>
<dbReference type="OrthoDB" id="6978933at2"/>
<dbReference type="PRINTS" id="PR00103">
    <property type="entry name" value="CAMPKINASE"/>
</dbReference>
<dbReference type="GO" id="GO:0005829">
    <property type="term" value="C:cytosol"/>
    <property type="evidence" value="ECO:0007669"/>
    <property type="project" value="TreeGrafter"/>
</dbReference>
<name>A0A2K9LNQ8_9GAMM</name>
<dbReference type="SMART" id="SM00100">
    <property type="entry name" value="cNMP"/>
    <property type="match status" value="1"/>
</dbReference>
<dbReference type="GO" id="GO:0004862">
    <property type="term" value="F:cAMP-dependent protein kinase inhibitor activity"/>
    <property type="evidence" value="ECO:0007669"/>
    <property type="project" value="TreeGrafter"/>
</dbReference>
<dbReference type="InterPro" id="IPR014710">
    <property type="entry name" value="RmlC-like_jellyroll"/>
</dbReference>
<dbReference type="PANTHER" id="PTHR11635">
    <property type="entry name" value="CAMP-DEPENDENT PROTEIN KINASE REGULATORY CHAIN"/>
    <property type="match status" value="1"/>
</dbReference>
<accession>A0A2K9LNQ8</accession>
<evidence type="ECO:0000313" key="3">
    <source>
        <dbReference type="Proteomes" id="UP000235116"/>
    </source>
</evidence>
<reference evidence="3" key="1">
    <citation type="submission" date="2017-08" db="EMBL/GenBank/DDBJ databases">
        <title>Direct submision.</title>
        <authorList>
            <person name="Kim S.-J."/>
            <person name="Rhee S.-K."/>
        </authorList>
    </citation>
    <scope>NUCLEOTIDE SEQUENCE [LARGE SCALE GENOMIC DNA]</scope>
    <source>
        <strain evidence="3">GI5</strain>
    </source>
</reference>
<organism evidence="2 3">
    <name type="scientific">Ketobacter alkanivorans</name>
    <dbReference type="NCBI Taxonomy" id="1917421"/>
    <lineage>
        <taxon>Bacteria</taxon>
        <taxon>Pseudomonadati</taxon>
        <taxon>Pseudomonadota</taxon>
        <taxon>Gammaproteobacteria</taxon>
        <taxon>Pseudomonadales</taxon>
        <taxon>Ketobacteraceae</taxon>
        <taxon>Ketobacter</taxon>
    </lineage>
</organism>
<dbReference type="GO" id="GO:0030552">
    <property type="term" value="F:cAMP binding"/>
    <property type="evidence" value="ECO:0007669"/>
    <property type="project" value="TreeGrafter"/>
</dbReference>
<dbReference type="PANTHER" id="PTHR11635:SF152">
    <property type="entry name" value="CAMP-DEPENDENT PROTEIN KINASE TYPE I REGULATORY SUBUNIT-RELATED"/>
    <property type="match status" value="1"/>
</dbReference>
<dbReference type="GO" id="GO:0005952">
    <property type="term" value="C:cAMP-dependent protein kinase complex"/>
    <property type="evidence" value="ECO:0007669"/>
    <property type="project" value="InterPro"/>
</dbReference>
<dbReference type="RefSeq" id="WP_101895278.1">
    <property type="nucleotide sequence ID" value="NZ_CP022684.1"/>
</dbReference>
<evidence type="ECO:0000259" key="1">
    <source>
        <dbReference type="PROSITE" id="PS50042"/>
    </source>
</evidence>